<dbReference type="EMBL" id="QDKM01000001">
    <property type="protein sequence ID" value="PVH30848.1"/>
    <property type="molecule type" value="Genomic_DNA"/>
</dbReference>
<dbReference type="OrthoDB" id="7819947at2"/>
<dbReference type="GO" id="GO:0016301">
    <property type="term" value="F:kinase activity"/>
    <property type="evidence" value="ECO:0007669"/>
    <property type="project" value="UniProtKB-KW"/>
</dbReference>
<proteinExistence type="predicted"/>
<evidence type="ECO:0000313" key="2">
    <source>
        <dbReference type="Proteomes" id="UP000245911"/>
    </source>
</evidence>
<protein>
    <submittedName>
        <fullName evidence="1">Histidine kinase</fullName>
    </submittedName>
</protein>
<organism evidence="1 2">
    <name type="scientific">Pararhodobacter oceanensis</name>
    <dbReference type="NCBI Taxonomy" id="2172121"/>
    <lineage>
        <taxon>Bacteria</taxon>
        <taxon>Pseudomonadati</taxon>
        <taxon>Pseudomonadota</taxon>
        <taxon>Alphaproteobacteria</taxon>
        <taxon>Rhodobacterales</taxon>
        <taxon>Paracoccaceae</taxon>
        <taxon>Pararhodobacter</taxon>
    </lineage>
</organism>
<evidence type="ECO:0000313" key="1">
    <source>
        <dbReference type="EMBL" id="PVH30848.1"/>
    </source>
</evidence>
<dbReference type="Pfam" id="PF20044">
    <property type="entry name" value="DUF6446"/>
    <property type="match status" value="1"/>
</dbReference>
<reference evidence="1 2" key="1">
    <citation type="submission" date="2018-04" db="EMBL/GenBank/DDBJ databases">
        <title>Pararhodobacter oceanense sp. nov., isolated from marine intertidal sediment.</title>
        <authorList>
            <person name="Wang X.-L."/>
            <person name="Du Z.-J."/>
        </authorList>
    </citation>
    <scope>NUCLEOTIDE SEQUENCE [LARGE SCALE GENOMIC DNA]</scope>
    <source>
        <strain evidence="1 2">AM505</strain>
    </source>
</reference>
<accession>A0A2T8HZJ5</accession>
<dbReference type="Proteomes" id="UP000245911">
    <property type="component" value="Unassembled WGS sequence"/>
</dbReference>
<keyword evidence="2" id="KW-1185">Reference proteome</keyword>
<name>A0A2T8HZJ5_9RHOB</name>
<keyword evidence="1" id="KW-0418">Kinase</keyword>
<keyword evidence="1" id="KW-0808">Transferase</keyword>
<gene>
    <name evidence="1" type="ORF">DDE20_03570</name>
</gene>
<comment type="caution">
    <text evidence="1">The sequence shown here is derived from an EMBL/GenBank/DDBJ whole genome shotgun (WGS) entry which is preliminary data.</text>
</comment>
<dbReference type="InterPro" id="IPR045616">
    <property type="entry name" value="DUF6446"/>
</dbReference>
<sequence>MLALVLPAVVVGAGIYYTQVYGYYDRLEPQIGYAIATPEGVANLSIAGFEGIDSDSSPLRYRACFEITGALPELVDYTDAEPLISPSWFDCFDAATIAADLEAGAARAVLVEQDAPYGFDHVMALYPDGHAYVWPQLNACGAALFDDDPLPAHCPPPPES</sequence>
<dbReference type="AlphaFoldDB" id="A0A2T8HZJ5"/>